<proteinExistence type="predicted"/>
<sequence length="64" mass="7263">MNLSRMRVMSWVANKECPPKLKKRSPAAIAFQSVPSCVRGDNQNWHAKPLYSTWHQVAAIAQII</sequence>
<protein>
    <submittedName>
        <fullName evidence="1">Uncharacterized protein</fullName>
    </submittedName>
</protein>
<evidence type="ECO:0000313" key="1">
    <source>
        <dbReference type="EMBL" id="MBH8576703.1"/>
    </source>
</evidence>
<dbReference type="Proteomes" id="UP000662314">
    <property type="component" value="Unassembled WGS sequence"/>
</dbReference>
<reference evidence="1 2" key="1">
    <citation type="journal article" date="2021" name="Int. J. Syst. Evol. Microbiol.">
        <title>Amazonocrinis nigriterrae gen. nov., sp. nov., Atlanticothrix silvestris gen. nov., sp. nov. and Dendronalium phyllosphericum gen. nov., sp. nov., nostocacean cyanobacteria from Brazilian environments.</title>
        <authorList>
            <person name="Alvarenga D.O."/>
            <person name="Andreote A.P.D."/>
            <person name="Branco L.H.Z."/>
            <person name="Delbaje E."/>
            <person name="Cruz R.B."/>
            <person name="Varani A.M."/>
            <person name="Fiore M.F."/>
        </authorList>
    </citation>
    <scope>NUCLEOTIDE SEQUENCE [LARGE SCALE GENOMIC DNA]</scope>
    <source>
        <strain evidence="1 2">CENA369</strain>
    </source>
</reference>
<gene>
    <name evidence="1" type="ORF">I8752_27680</name>
</gene>
<keyword evidence="2" id="KW-1185">Reference proteome</keyword>
<organism evidence="1 2">
    <name type="scientific">Dendronalium phyllosphericum CENA369</name>
    <dbReference type="NCBI Taxonomy" id="1725256"/>
    <lineage>
        <taxon>Bacteria</taxon>
        <taxon>Bacillati</taxon>
        <taxon>Cyanobacteriota</taxon>
        <taxon>Cyanophyceae</taxon>
        <taxon>Nostocales</taxon>
        <taxon>Nostocaceae</taxon>
        <taxon>Dendronalium</taxon>
        <taxon>Dendronalium phyllosphericum</taxon>
    </lineage>
</organism>
<evidence type="ECO:0000313" key="2">
    <source>
        <dbReference type="Proteomes" id="UP000662314"/>
    </source>
</evidence>
<dbReference type="EMBL" id="JAECZA010000236">
    <property type="protein sequence ID" value="MBH8576703.1"/>
    <property type="molecule type" value="Genomic_DNA"/>
</dbReference>
<name>A0A8J7LI27_9NOST</name>
<comment type="caution">
    <text evidence="1">The sequence shown here is derived from an EMBL/GenBank/DDBJ whole genome shotgun (WGS) entry which is preliminary data.</text>
</comment>
<accession>A0A8J7LI27</accession>
<dbReference type="AlphaFoldDB" id="A0A8J7LI27"/>
<dbReference type="RefSeq" id="WP_214435428.1">
    <property type="nucleotide sequence ID" value="NZ_CAWPUQ010000164.1"/>
</dbReference>